<organism evidence="2 3">
    <name type="scientific">Mycolicibacterium conceptionense</name>
    <dbReference type="NCBI Taxonomy" id="451644"/>
    <lineage>
        <taxon>Bacteria</taxon>
        <taxon>Bacillati</taxon>
        <taxon>Actinomycetota</taxon>
        <taxon>Actinomycetes</taxon>
        <taxon>Mycobacteriales</taxon>
        <taxon>Mycobacteriaceae</taxon>
        <taxon>Mycolicibacterium</taxon>
    </lineage>
</organism>
<dbReference type="AlphaFoldDB" id="A0A0U1D638"/>
<reference evidence="2 3" key="1">
    <citation type="submission" date="2015-03" db="EMBL/GenBank/DDBJ databases">
        <authorList>
            <person name="Murphy D."/>
        </authorList>
    </citation>
    <scope>NUCLEOTIDE SEQUENCE [LARGE SCALE GENOMIC DNA]</scope>
    <source>
        <strain evidence="2 3">D16</strain>
    </source>
</reference>
<evidence type="ECO:0000256" key="1">
    <source>
        <dbReference type="SAM" id="MobiDB-lite"/>
    </source>
</evidence>
<dbReference type="Proteomes" id="UP000182227">
    <property type="component" value="Unassembled WGS sequence"/>
</dbReference>
<gene>
    <name evidence="2" type="ORF">BN970_01341</name>
</gene>
<name>A0A0U1D638_9MYCO</name>
<dbReference type="EMBL" id="CTEF01000001">
    <property type="protein sequence ID" value="CQD07152.1"/>
    <property type="molecule type" value="Genomic_DNA"/>
</dbReference>
<protein>
    <submittedName>
        <fullName evidence="2">Uncharacterized protein</fullName>
    </submittedName>
</protein>
<evidence type="ECO:0000313" key="3">
    <source>
        <dbReference type="Proteomes" id="UP000182227"/>
    </source>
</evidence>
<sequence length="113" mass="12459">MSDPEDYPRSDTLYPMEGIDYPRSDTPLSMRSIENPDLALAIDRAIDAAITHTVETVTALVLCGDWAKSDAAYLDMVGALAVLKWELEKPRAEAPSSPFTITPILALRPGRWI</sequence>
<proteinExistence type="predicted"/>
<accession>A0A0U1D638</accession>
<evidence type="ECO:0000313" key="2">
    <source>
        <dbReference type="EMBL" id="CQD07152.1"/>
    </source>
</evidence>
<feature type="region of interest" description="Disordered" evidence="1">
    <location>
        <begin position="1"/>
        <end position="28"/>
    </location>
</feature>